<dbReference type="EMBL" id="JASPKY010000826">
    <property type="protein sequence ID" value="KAK9681320.1"/>
    <property type="molecule type" value="Genomic_DNA"/>
</dbReference>
<evidence type="ECO:0000313" key="1">
    <source>
        <dbReference type="EMBL" id="KAK9681320.1"/>
    </source>
</evidence>
<protein>
    <submittedName>
        <fullName evidence="1">Uncharacterized protein</fullName>
    </submittedName>
</protein>
<evidence type="ECO:0000313" key="2">
    <source>
        <dbReference type="Proteomes" id="UP001458880"/>
    </source>
</evidence>
<keyword evidence="2" id="KW-1185">Reference proteome</keyword>
<comment type="caution">
    <text evidence="1">The sequence shown here is derived from an EMBL/GenBank/DDBJ whole genome shotgun (WGS) entry which is preliminary data.</text>
</comment>
<name>A0AAW1HX81_POPJA</name>
<proteinExistence type="predicted"/>
<dbReference type="AlphaFoldDB" id="A0AAW1HX81"/>
<reference evidence="1 2" key="1">
    <citation type="journal article" date="2024" name="BMC Genomics">
        <title>De novo assembly and annotation of Popillia japonica's genome with initial clues to its potential as an invasive pest.</title>
        <authorList>
            <person name="Cucini C."/>
            <person name="Boschi S."/>
            <person name="Funari R."/>
            <person name="Cardaioli E."/>
            <person name="Iannotti N."/>
            <person name="Marturano G."/>
            <person name="Paoli F."/>
            <person name="Bruttini M."/>
            <person name="Carapelli A."/>
            <person name="Frati F."/>
            <person name="Nardi F."/>
        </authorList>
    </citation>
    <scope>NUCLEOTIDE SEQUENCE [LARGE SCALE GENOMIC DNA]</scope>
    <source>
        <strain evidence="1">DMR45628</strain>
    </source>
</reference>
<organism evidence="1 2">
    <name type="scientific">Popillia japonica</name>
    <name type="common">Japanese beetle</name>
    <dbReference type="NCBI Taxonomy" id="7064"/>
    <lineage>
        <taxon>Eukaryota</taxon>
        <taxon>Metazoa</taxon>
        <taxon>Ecdysozoa</taxon>
        <taxon>Arthropoda</taxon>
        <taxon>Hexapoda</taxon>
        <taxon>Insecta</taxon>
        <taxon>Pterygota</taxon>
        <taxon>Neoptera</taxon>
        <taxon>Endopterygota</taxon>
        <taxon>Coleoptera</taxon>
        <taxon>Polyphaga</taxon>
        <taxon>Scarabaeiformia</taxon>
        <taxon>Scarabaeidae</taxon>
        <taxon>Rutelinae</taxon>
        <taxon>Popillia</taxon>
    </lineage>
</organism>
<sequence length="152" mass="17556">MGSKLDYDHAKSELKHMIINAKRTKWIELLNELDRHIRGEGCKVMHGLRKVSPPYFPSTHQHLNIVKELFRTETNDSPRISQVVERVTIFMKEGVDYLSTEAVIILSDTIPDVLCDIFNLLLTPQEFPKYWKEAKVVLLQRQMSSVTSSICS</sequence>
<accession>A0AAW1HX81</accession>
<dbReference type="Proteomes" id="UP001458880">
    <property type="component" value="Unassembled WGS sequence"/>
</dbReference>
<gene>
    <name evidence="1" type="ORF">QE152_g38401</name>
</gene>